<feature type="transmembrane region" description="Helical" evidence="8">
    <location>
        <begin position="133"/>
        <end position="154"/>
    </location>
</feature>
<feature type="transmembrane region" description="Helical" evidence="8">
    <location>
        <begin position="370"/>
        <end position="387"/>
    </location>
</feature>
<accession>A0ABX7KA02</accession>
<comment type="similarity">
    <text evidence="7">Belongs to the glycosyltransferase 87 family.</text>
</comment>
<organism evidence="9 10">
    <name type="scientific">Tsuneonella flava</name>
    <dbReference type="NCBI Taxonomy" id="2055955"/>
    <lineage>
        <taxon>Bacteria</taxon>
        <taxon>Pseudomonadati</taxon>
        <taxon>Pseudomonadota</taxon>
        <taxon>Alphaproteobacteria</taxon>
        <taxon>Sphingomonadales</taxon>
        <taxon>Erythrobacteraceae</taxon>
        <taxon>Tsuneonella</taxon>
    </lineage>
</organism>
<reference evidence="9 10" key="1">
    <citation type="submission" date="2020-09" db="EMBL/GenBank/DDBJ databases">
        <title>Complete genome sequence of altererythrobacter flavus SS-21NJ, isolated from Dongying oil sludge in Shandong province.</title>
        <authorList>
            <person name="Sun S."/>
            <person name="Zhang Z."/>
        </authorList>
    </citation>
    <scope>NUCLEOTIDE SEQUENCE [LARGE SCALE GENOMIC DNA]</scope>
    <source>
        <strain evidence="9 10">SS-21NJ</strain>
    </source>
</reference>
<feature type="transmembrane region" description="Helical" evidence="8">
    <location>
        <begin position="277"/>
        <end position="298"/>
    </location>
</feature>
<keyword evidence="6 8" id="KW-0472">Membrane</keyword>
<feature type="transmembrane region" description="Helical" evidence="8">
    <location>
        <begin position="20"/>
        <end position="39"/>
    </location>
</feature>
<protein>
    <submittedName>
        <fullName evidence="9">DUF2029 domain-containing protein</fullName>
    </submittedName>
</protein>
<dbReference type="Pfam" id="PF09594">
    <property type="entry name" value="GT87"/>
    <property type="match status" value="1"/>
</dbReference>
<evidence type="ECO:0000256" key="3">
    <source>
        <dbReference type="ARBA" id="ARBA00022679"/>
    </source>
</evidence>
<evidence type="ECO:0000256" key="7">
    <source>
        <dbReference type="ARBA" id="ARBA00024033"/>
    </source>
</evidence>
<keyword evidence="3" id="KW-0808">Transferase</keyword>
<evidence type="ECO:0000256" key="2">
    <source>
        <dbReference type="ARBA" id="ARBA00022475"/>
    </source>
</evidence>
<evidence type="ECO:0000256" key="5">
    <source>
        <dbReference type="ARBA" id="ARBA00022989"/>
    </source>
</evidence>
<keyword evidence="10" id="KW-1185">Reference proteome</keyword>
<keyword evidence="5 8" id="KW-1133">Transmembrane helix</keyword>
<evidence type="ECO:0000256" key="1">
    <source>
        <dbReference type="ARBA" id="ARBA00004651"/>
    </source>
</evidence>
<dbReference type="InterPro" id="IPR018584">
    <property type="entry name" value="GT87"/>
</dbReference>
<comment type="subcellular location">
    <subcellularLocation>
        <location evidence="1">Cell membrane</location>
        <topology evidence="1">Multi-pass membrane protein</topology>
    </subcellularLocation>
</comment>
<dbReference type="RefSeq" id="WP_205441424.1">
    <property type="nucleotide sequence ID" value="NZ_CP061510.1"/>
</dbReference>
<evidence type="ECO:0000256" key="8">
    <source>
        <dbReference type="SAM" id="Phobius"/>
    </source>
</evidence>
<dbReference type="EMBL" id="CP061510">
    <property type="protein sequence ID" value="QSB44084.1"/>
    <property type="molecule type" value="Genomic_DNA"/>
</dbReference>
<feature type="transmembrane region" description="Helical" evidence="8">
    <location>
        <begin position="310"/>
        <end position="338"/>
    </location>
</feature>
<evidence type="ECO:0000256" key="4">
    <source>
        <dbReference type="ARBA" id="ARBA00022692"/>
    </source>
</evidence>
<feature type="transmembrane region" description="Helical" evidence="8">
    <location>
        <begin position="184"/>
        <end position="207"/>
    </location>
</feature>
<feature type="transmembrane region" description="Helical" evidence="8">
    <location>
        <begin position="99"/>
        <end position="121"/>
    </location>
</feature>
<keyword evidence="4 8" id="KW-0812">Transmembrane</keyword>
<evidence type="ECO:0000313" key="10">
    <source>
        <dbReference type="Proteomes" id="UP000663637"/>
    </source>
</evidence>
<sequence length="398" mass="41783">MSGNFIRTAPWLNSQRVRGYLFIAAAANIALIVWLLATARAGVDRNGFLIGTDFISFWTSGRMLLAGQNVYDMAAHIAAQQQYFKAADGFTAFFYPPTFLPFVAPLGALGYFPALAVWIALTGGLYLAAVRGWIGQVGAGAPLWLLALAFPPLAITITHGQTSFLLAALLGGGALLVRDRPVAAGICFGLATIKPQFGLLIPIVLLLTGQWRAIVSAGVTALALAAVSTLTFGADIWADWFAISDRASTAMATGAVGYGKMMSAFAGVKLLGGNTAAAYAVQAAVSLAVVATLIVVAFRRKYDLGIGALMLAGAPLATPFVLDYDMVILAFPLLWLAAQPDRDWQRIAILFAFAAPIFARPLALATSVPIMPFAMAVLFAVIARAILAERGSADAAPT</sequence>
<evidence type="ECO:0000313" key="9">
    <source>
        <dbReference type="EMBL" id="QSB44084.1"/>
    </source>
</evidence>
<proteinExistence type="inferred from homology"/>
<name>A0ABX7KA02_9SPHN</name>
<dbReference type="Proteomes" id="UP000663637">
    <property type="component" value="Chromosome"/>
</dbReference>
<keyword evidence="2" id="KW-1003">Cell membrane</keyword>
<gene>
    <name evidence="9" type="ORF">IDJ81_12155</name>
</gene>
<evidence type="ECO:0000256" key="6">
    <source>
        <dbReference type="ARBA" id="ARBA00023136"/>
    </source>
</evidence>
<feature type="transmembrane region" description="Helical" evidence="8">
    <location>
        <begin position="213"/>
        <end position="238"/>
    </location>
</feature>